<accession>A0A2U1NYD8</accession>
<dbReference type="Proteomes" id="UP000245207">
    <property type="component" value="Unassembled WGS sequence"/>
</dbReference>
<dbReference type="Pfam" id="PF01426">
    <property type="entry name" value="BAH"/>
    <property type="match status" value="1"/>
</dbReference>
<dbReference type="GO" id="GO:0003682">
    <property type="term" value="F:chromatin binding"/>
    <property type="evidence" value="ECO:0007669"/>
    <property type="project" value="InterPro"/>
</dbReference>
<sequence length="182" mass="21078">MQNLKDDLSMGCMEGVCTIKLTNEVVREHDAVWMEYSENGDTPCERLARIESVTAPDVNGNQMVKFRMLYRPEETAAGRKPFHGKKELFLSDHYHTQSSDTILRKCFVHPFLAYVKLKDLFPPEDYYFRWEYEHETGCPHHGQLAQFTRIACNAQGAPPRGLVSLTHRPSLLNELDIHTRMH</sequence>
<dbReference type="PANTHER" id="PTHR46364">
    <property type="entry name" value="OS08G0421900 PROTEIN"/>
    <property type="match status" value="1"/>
</dbReference>
<name>A0A2U1NYD8_ARTAN</name>
<dbReference type="PROSITE" id="PS51038">
    <property type="entry name" value="BAH"/>
    <property type="match status" value="1"/>
</dbReference>
<dbReference type="SMART" id="SM00439">
    <property type="entry name" value="BAH"/>
    <property type="match status" value="1"/>
</dbReference>
<keyword evidence="3" id="KW-1185">Reference proteome</keyword>
<comment type="caution">
    <text evidence="2">The sequence shown here is derived from an EMBL/GenBank/DDBJ whole genome shotgun (WGS) entry which is preliminary data.</text>
</comment>
<dbReference type="STRING" id="35608.A0A2U1NYD8"/>
<evidence type="ECO:0000313" key="3">
    <source>
        <dbReference type="Proteomes" id="UP000245207"/>
    </source>
</evidence>
<proteinExistence type="predicted"/>
<dbReference type="OrthoDB" id="436852at2759"/>
<protein>
    <submittedName>
        <fullName evidence="2">Bromo adjacent homology (BAH) domain, Zinc finger, RING/FYVE/PHD-type</fullName>
    </submittedName>
</protein>
<organism evidence="2 3">
    <name type="scientific">Artemisia annua</name>
    <name type="common">Sweet wormwood</name>
    <dbReference type="NCBI Taxonomy" id="35608"/>
    <lineage>
        <taxon>Eukaryota</taxon>
        <taxon>Viridiplantae</taxon>
        <taxon>Streptophyta</taxon>
        <taxon>Embryophyta</taxon>
        <taxon>Tracheophyta</taxon>
        <taxon>Spermatophyta</taxon>
        <taxon>Magnoliopsida</taxon>
        <taxon>eudicotyledons</taxon>
        <taxon>Gunneridae</taxon>
        <taxon>Pentapetalae</taxon>
        <taxon>asterids</taxon>
        <taxon>campanulids</taxon>
        <taxon>Asterales</taxon>
        <taxon>Asteraceae</taxon>
        <taxon>Asteroideae</taxon>
        <taxon>Anthemideae</taxon>
        <taxon>Artemisiinae</taxon>
        <taxon>Artemisia</taxon>
    </lineage>
</organism>
<dbReference type="Gene3D" id="2.30.30.490">
    <property type="match status" value="1"/>
</dbReference>
<reference evidence="2 3" key="1">
    <citation type="journal article" date="2018" name="Mol. Plant">
        <title>The genome of Artemisia annua provides insight into the evolution of Asteraceae family and artemisinin biosynthesis.</title>
        <authorList>
            <person name="Shen Q."/>
            <person name="Zhang L."/>
            <person name="Liao Z."/>
            <person name="Wang S."/>
            <person name="Yan T."/>
            <person name="Shi P."/>
            <person name="Liu M."/>
            <person name="Fu X."/>
            <person name="Pan Q."/>
            <person name="Wang Y."/>
            <person name="Lv Z."/>
            <person name="Lu X."/>
            <person name="Zhang F."/>
            <person name="Jiang W."/>
            <person name="Ma Y."/>
            <person name="Chen M."/>
            <person name="Hao X."/>
            <person name="Li L."/>
            <person name="Tang Y."/>
            <person name="Lv G."/>
            <person name="Zhou Y."/>
            <person name="Sun X."/>
            <person name="Brodelius P.E."/>
            <person name="Rose J.K.C."/>
            <person name="Tang K."/>
        </authorList>
    </citation>
    <scope>NUCLEOTIDE SEQUENCE [LARGE SCALE GENOMIC DNA]</scope>
    <source>
        <strain evidence="3">cv. Huhao1</strain>
        <tissue evidence="2">Leaf</tissue>
    </source>
</reference>
<feature type="domain" description="BAH" evidence="1">
    <location>
        <begin position="24"/>
        <end position="143"/>
    </location>
</feature>
<evidence type="ECO:0000313" key="2">
    <source>
        <dbReference type="EMBL" id="PWA78525.1"/>
    </source>
</evidence>
<dbReference type="AlphaFoldDB" id="A0A2U1NYD8"/>
<dbReference type="EMBL" id="PKPP01001975">
    <property type="protein sequence ID" value="PWA78525.1"/>
    <property type="molecule type" value="Genomic_DNA"/>
</dbReference>
<evidence type="ECO:0000259" key="1">
    <source>
        <dbReference type="PROSITE" id="PS51038"/>
    </source>
</evidence>
<gene>
    <name evidence="2" type="ORF">CTI12_AA214520</name>
</gene>
<dbReference type="InterPro" id="IPR043151">
    <property type="entry name" value="BAH_sf"/>
</dbReference>
<dbReference type="InterPro" id="IPR001025">
    <property type="entry name" value="BAH_dom"/>
</dbReference>